<dbReference type="InterPro" id="IPR024163">
    <property type="entry name" value="Aerotolerance_reg_N"/>
</dbReference>
<accession>A0ABU3A3Q0</accession>
<evidence type="ECO:0000313" key="4">
    <source>
        <dbReference type="Proteomes" id="UP001266357"/>
    </source>
</evidence>
<keyword evidence="1" id="KW-0472">Membrane</keyword>
<protein>
    <submittedName>
        <fullName evidence="3">BatA domain-containing protein</fullName>
    </submittedName>
</protein>
<dbReference type="InterPro" id="IPR011933">
    <property type="entry name" value="Double_TM_dom"/>
</dbReference>
<feature type="transmembrane region" description="Helical" evidence="1">
    <location>
        <begin position="6"/>
        <end position="27"/>
    </location>
</feature>
<keyword evidence="1" id="KW-1133">Transmembrane helix</keyword>
<dbReference type="EMBL" id="JAVRIF010000009">
    <property type="protein sequence ID" value="MDT0604807.1"/>
    <property type="molecule type" value="Genomic_DNA"/>
</dbReference>
<organism evidence="3 4">
    <name type="scientific">Thalassotalea castellviae</name>
    <dbReference type="NCBI Taxonomy" id="3075612"/>
    <lineage>
        <taxon>Bacteria</taxon>
        <taxon>Pseudomonadati</taxon>
        <taxon>Pseudomonadota</taxon>
        <taxon>Gammaproteobacteria</taxon>
        <taxon>Alteromonadales</taxon>
        <taxon>Colwelliaceae</taxon>
        <taxon>Thalassotalea</taxon>
    </lineage>
</organism>
<evidence type="ECO:0000313" key="3">
    <source>
        <dbReference type="EMBL" id="MDT0604807.1"/>
    </source>
</evidence>
<reference evidence="3 4" key="1">
    <citation type="submission" date="2023-09" db="EMBL/GenBank/DDBJ databases">
        <authorList>
            <person name="Rey-Velasco X."/>
        </authorList>
    </citation>
    <scope>NUCLEOTIDE SEQUENCE [LARGE SCALE GENOMIC DNA]</scope>
    <source>
        <strain evidence="3 4">W431</strain>
    </source>
</reference>
<feature type="domain" description="Aerotolerance regulator N-terminal" evidence="2">
    <location>
        <begin position="8"/>
        <end position="76"/>
    </location>
</feature>
<keyword evidence="1" id="KW-0812">Transmembrane</keyword>
<comment type="caution">
    <text evidence="3">The sequence shown here is derived from an EMBL/GenBank/DDBJ whole genome shotgun (WGS) entry which is preliminary data.</text>
</comment>
<dbReference type="RefSeq" id="WP_311583595.1">
    <property type="nucleotide sequence ID" value="NZ_JAVRIF010000009.1"/>
</dbReference>
<evidence type="ECO:0000259" key="2">
    <source>
        <dbReference type="Pfam" id="PF07584"/>
    </source>
</evidence>
<keyword evidence="4" id="KW-1185">Reference proteome</keyword>
<feature type="transmembrane region" description="Helical" evidence="1">
    <location>
        <begin position="60"/>
        <end position="81"/>
    </location>
</feature>
<name>A0ABU3A3Q0_9GAMM</name>
<dbReference type="Pfam" id="PF07584">
    <property type="entry name" value="BatA"/>
    <property type="match status" value="1"/>
</dbReference>
<proteinExistence type="predicted"/>
<dbReference type="Proteomes" id="UP001266357">
    <property type="component" value="Unassembled WGS sequence"/>
</dbReference>
<sequence length="544" mass="62799">MLSWFTSFPSFLWAFVALAIPVLIHLLSKSKGKPVSVGTLKFFQQVKPVKMTQIKLVDALLLMLRLSMLICAILLVSQLWLSDSNKNDKPNIALISPNWLDQSTLVDKQALLRHLDNQPAFLLDSKLTELNKQQVLTWQKREMLSENSTLTKSLWQAINTAHFILPKQATFHIYTDNQAINFIGEPVKIAQQIQWHVLENKPNVEKSLINSRFNVVIVRDQDRLISQRRLEQAFMIIKQVLLPELSITILENQELFNLETGSDFVENTLMNADWLFYLTSNEPPLSVKKAIQRGINVFIDSRSNGNIDETTTSLLSYDVRFEDVLLHKRVKRNEQTSLQTWFNLNQKTKLNNQTNNIKNKEIDAHYQTEALWFTEQGQIVLEKHTLVNPMIRNTKVAQMTKSQQDSQGSIIAKQEKSLTLPEKNSVIYQFYSRLEPGWSELAEQPQFIQVLLNLLMNTDDSFQSIVNKRLSLTQIESLDTKIASKLASNDKTLINKSLKLKDFNQQPLTQWLILLLLVSWCLERLLSEYGLKKQVRLTKRGLTE</sequence>
<evidence type="ECO:0000256" key="1">
    <source>
        <dbReference type="SAM" id="Phobius"/>
    </source>
</evidence>
<gene>
    <name evidence="3" type="ORF">RM573_14470</name>
</gene>
<dbReference type="NCBIfam" id="TIGR02226">
    <property type="entry name" value="two_anch"/>
    <property type="match status" value="1"/>
</dbReference>